<gene>
    <name evidence="4" type="ORF">UHOR_07812</name>
</gene>
<reference evidence="4 5" key="1">
    <citation type="journal article" date="2012" name="Plant Cell">
        <title>Genome comparison of barley and maize smut fungi reveals targeted loss of RNA silencing components and species-specific presence of transposable elements.</title>
        <authorList>
            <person name="Laurie J.D."/>
            <person name="Ali S."/>
            <person name="Linning R."/>
            <person name="Mannhaupt G."/>
            <person name="Wong P."/>
            <person name="Gueldener U."/>
            <person name="Muensterkoetter M."/>
            <person name="Moore R."/>
            <person name="Kahmann R."/>
            <person name="Bakkeren G."/>
            <person name="Schirawski J."/>
        </authorList>
    </citation>
    <scope>NUCLEOTIDE SEQUENCE [LARGE SCALE GENOMIC DNA]</scope>
    <source>
        <strain evidence="5">Uh4875-4</strain>
    </source>
</reference>
<dbReference type="HOGENOM" id="CLU_005723_1_0_1"/>
<evidence type="ECO:0000256" key="1">
    <source>
        <dbReference type="ARBA" id="ARBA00022803"/>
    </source>
</evidence>
<dbReference type="InterPro" id="IPR009060">
    <property type="entry name" value="UBA-like_sf"/>
</dbReference>
<dbReference type="EMBL" id="CAGI01000153">
    <property type="protein sequence ID" value="CCF50238.1"/>
    <property type="molecule type" value="Genomic_DNA"/>
</dbReference>
<feature type="compositionally biased region" description="Low complexity" evidence="2">
    <location>
        <begin position="203"/>
        <end position="213"/>
    </location>
</feature>
<feature type="region of interest" description="Disordered" evidence="2">
    <location>
        <begin position="514"/>
        <end position="730"/>
    </location>
</feature>
<dbReference type="AlphaFoldDB" id="I2FTJ5"/>
<dbReference type="InterPro" id="IPR001623">
    <property type="entry name" value="DnaJ_domain"/>
</dbReference>
<dbReference type="SMART" id="SM00165">
    <property type="entry name" value="UBA"/>
    <property type="match status" value="1"/>
</dbReference>
<dbReference type="PROSITE" id="PS50030">
    <property type="entry name" value="UBA"/>
    <property type="match status" value="1"/>
</dbReference>
<dbReference type="OrthoDB" id="1717591at2759"/>
<feature type="domain" description="UBA" evidence="3">
    <location>
        <begin position="346"/>
        <end position="388"/>
    </location>
</feature>
<accession>I2FTJ5</accession>
<sequence length="1040" mass="109757">MDDLLGLSWQPNSANAAKSNKPGNSAEPTSTPSSSSSSALTPSVLRSSVLRSSASTSSASTSSQFATNTSAFDSSSSKPNYYGSSFATPSPSASLAHNNTSASKSSSTPSNDAFASLFSSSSSAKQQANLSLAERQRLAREQSLKEADEDKRRNDALWSGIQSSAFTGASSGAGSNSTTVGKPPAAAAQHRLNSPAPILPTSSNAAKLASKPAAPANDLWDFDTFSSSVPANSTTIATKPTLAPQTQARATPSNDPFDFDSFDQPFSAPKVALHADHDDPADDILGALAMPVSDRLKSSLSAQDPRVVALSRSASTSSAGSSRVASPASGSRPTAGGRSAPARTASPPPHIIGQIVEMGFSPQEAKRALAQTDTGLNVEAALELLVGGAAQASHQVHDDDERLARKLQACEARRAQSQSRGFRHSDDEENEGFGRSADQQQQQRRHPQQPEQRRNEARQQGRHRHGPSAANADGEAAADWQQQADQIYAQASEIGTSVLNKASAFWSTAKAQAQKALEERNRAAAERSTTPSDAGSERHRNRRWGAAAAASRNKQWEGKPKWMIDAENAEANEAAANLSSSNDARASNNGDRGGFKDSDNENDDAAQQAPEPPTRTPRRPAAPAAGVAAAMSSAASALFGGRADEQASNISRQQTPSQVPPNVPARSNASAPSAATAKAPYASRNRRGPARSAAPSPIPPKAPLKRRPIPFDASHSISSANGNKEEGNEHFRRGAYGDAEASYTRAISALESSSSSDSIRLVPLLSNRANVRLKNGDASGTIADCDQLLSIVLSLFGGSQRDSNGRVAVYRASQEASLPAELANINLRETYGKALVRRAQALEASERWKLAKADWEVLLEFEKAEGSGVKTATSNMKFAREGLHRCGKMLGEKVVGPAVSSTGPPANKAGPAKHTAVFGTGDEKASAVFANQQQKQAQEESDKFALKDSVDAKIDNWKRGKETNLRALLSSLDTIVWPELGWKAIALHQVLDQNGLKKNYTKAIARLHPDKISKAASTEQKMIASAAFHAINEAWNAQQS</sequence>
<dbReference type="SUPFAM" id="SSF46934">
    <property type="entry name" value="UBA-like"/>
    <property type="match status" value="1"/>
</dbReference>
<dbReference type="Gene3D" id="1.25.40.10">
    <property type="entry name" value="Tetratricopeptide repeat domain"/>
    <property type="match status" value="1"/>
</dbReference>
<evidence type="ECO:0000313" key="4">
    <source>
        <dbReference type="EMBL" id="CCF50238.1"/>
    </source>
</evidence>
<feature type="region of interest" description="Disordered" evidence="2">
    <location>
        <begin position="311"/>
        <end position="350"/>
    </location>
</feature>
<dbReference type="OMA" id="GMHELVM"/>
<dbReference type="Pfam" id="PF22562">
    <property type="entry name" value="UBA_7"/>
    <property type="match status" value="1"/>
</dbReference>
<feature type="compositionally biased region" description="Basic and acidic residues" evidence="2">
    <location>
        <begin position="554"/>
        <end position="564"/>
    </location>
</feature>
<feature type="compositionally biased region" description="Basic and acidic residues" evidence="2">
    <location>
        <begin position="516"/>
        <end position="525"/>
    </location>
</feature>
<feature type="compositionally biased region" description="Low complexity" evidence="2">
    <location>
        <begin position="165"/>
        <end position="179"/>
    </location>
</feature>
<dbReference type="Proteomes" id="UP000006174">
    <property type="component" value="Unassembled WGS sequence"/>
</dbReference>
<feature type="region of interest" description="Disordered" evidence="2">
    <location>
        <begin position="1"/>
        <end position="119"/>
    </location>
</feature>
<name>I2FTJ5_USTHO</name>
<feature type="compositionally biased region" description="Low complexity" evidence="2">
    <location>
        <begin position="25"/>
        <end position="63"/>
    </location>
</feature>
<dbReference type="Gene3D" id="1.10.8.10">
    <property type="entry name" value="DNA helicase RuvA subunit, C-terminal domain"/>
    <property type="match status" value="1"/>
</dbReference>
<dbReference type="STRING" id="1128400.I2FTJ5"/>
<keyword evidence="5" id="KW-1185">Reference proteome</keyword>
<feature type="compositionally biased region" description="Polar residues" evidence="2">
    <location>
        <begin position="86"/>
        <end position="97"/>
    </location>
</feature>
<dbReference type="PANTHER" id="PTHR46423:SF1">
    <property type="entry name" value="RNA POLYMERASE II-ASSOCIATED PROTEIN 3"/>
    <property type="match status" value="1"/>
</dbReference>
<dbReference type="InterPro" id="IPR051966">
    <property type="entry name" value="RPAP3"/>
</dbReference>
<feature type="compositionally biased region" description="Polar residues" evidence="2">
    <location>
        <begin position="9"/>
        <end position="23"/>
    </location>
</feature>
<keyword evidence="1" id="KW-0802">TPR repeat</keyword>
<feature type="compositionally biased region" description="Low complexity" evidence="2">
    <location>
        <begin position="569"/>
        <end position="589"/>
    </location>
</feature>
<dbReference type="InterPro" id="IPR036869">
    <property type="entry name" value="J_dom_sf"/>
</dbReference>
<evidence type="ECO:0000259" key="3">
    <source>
        <dbReference type="PROSITE" id="PS50030"/>
    </source>
</evidence>
<feature type="compositionally biased region" description="Polar residues" evidence="2">
    <location>
        <begin position="64"/>
        <end position="73"/>
    </location>
</feature>
<feature type="compositionally biased region" description="Low complexity" evidence="2">
    <location>
        <begin position="469"/>
        <end position="481"/>
    </location>
</feature>
<evidence type="ECO:0000313" key="5">
    <source>
        <dbReference type="Proteomes" id="UP000006174"/>
    </source>
</evidence>
<comment type="caution">
    <text evidence="4">The sequence shown here is derived from an EMBL/GenBank/DDBJ whole genome shotgun (WGS) entry which is preliminary data.</text>
</comment>
<dbReference type="Gene3D" id="1.10.287.110">
    <property type="entry name" value="DnaJ domain"/>
    <property type="match status" value="1"/>
</dbReference>
<organism evidence="4 5">
    <name type="scientific">Ustilago hordei</name>
    <name type="common">Barley covered smut fungus</name>
    <dbReference type="NCBI Taxonomy" id="120017"/>
    <lineage>
        <taxon>Eukaryota</taxon>
        <taxon>Fungi</taxon>
        <taxon>Dikarya</taxon>
        <taxon>Basidiomycota</taxon>
        <taxon>Ustilaginomycotina</taxon>
        <taxon>Ustilaginomycetes</taxon>
        <taxon>Ustilaginales</taxon>
        <taxon>Ustilaginaceae</taxon>
        <taxon>Ustilago</taxon>
    </lineage>
</organism>
<dbReference type="InterPro" id="IPR011990">
    <property type="entry name" value="TPR-like_helical_dom_sf"/>
</dbReference>
<feature type="compositionally biased region" description="Low complexity" evidence="2">
    <location>
        <begin position="664"/>
        <end position="683"/>
    </location>
</feature>
<feature type="compositionally biased region" description="Low complexity" evidence="2">
    <location>
        <begin position="98"/>
        <end position="119"/>
    </location>
</feature>
<dbReference type="GO" id="GO:0101031">
    <property type="term" value="C:protein folding chaperone complex"/>
    <property type="evidence" value="ECO:0007669"/>
    <property type="project" value="TreeGrafter"/>
</dbReference>
<dbReference type="CDD" id="cd06257">
    <property type="entry name" value="DnaJ"/>
    <property type="match status" value="1"/>
</dbReference>
<feature type="compositionally biased region" description="Low complexity" evidence="2">
    <location>
        <begin position="311"/>
        <end position="345"/>
    </location>
</feature>
<dbReference type="SUPFAM" id="SSF48452">
    <property type="entry name" value="TPR-like"/>
    <property type="match status" value="1"/>
</dbReference>
<dbReference type="PANTHER" id="PTHR46423">
    <property type="entry name" value="RNA POLYMERASE II-ASSOCIATED PROTEIN 3"/>
    <property type="match status" value="1"/>
</dbReference>
<feature type="compositionally biased region" description="Low complexity" evidence="2">
    <location>
        <begin position="74"/>
        <end position="85"/>
    </location>
</feature>
<protein>
    <recommendedName>
        <fullName evidence="3">UBA domain-containing protein</fullName>
    </recommendedName>
</protein>
<feature type="compositionally biased region" description="Polar residues" evidence="2">
    <location>
        <begin position="237"/>
        <end position="251"/>
    </location>
</feature>
<evidence type="ECO:0000256" key="2">
    <source>
        <dbReference type="SAM" id="MobiDB-lite"/>
    </source>
</evidence>
<proteinExistence type="predicted"/>
<feature type="compositionally biased region" description="Low complexity" evidence="2">
    <location>
        <begin position="619"/>
        <end position="637"/>
    </location>
</feature>
<feature type="region of interest" description="Disordered" evidence="2">
    <location>
        <begin position="411"/>
        <end position="481"/>
    </location>
</feature>
<feature type="region of interest" description="Disordered" evidence="2">
    <location>
        <begin position="237"/>
        <end position="257"/>
    </location>
</feature>
<dbReference type="eggNOG" id="KOG0431">
    <property type="taxonomic scope" value="Eukaryota"/>
</dbReference>
<dbReference type="InterPro" id="IPR015940">
    <property type="entry name" value="UBA"/>
</dbReference>
<feature type="compositionally biased region" description="Polar residues" evidence="2">
    <location>
        <begin position="646"/>
        <end position="657"/>
    </location>
</feature>
<dbReference type="eggNOG" id="KOG1124">
    <property type="taxonomic scope" value="Eukaryota"/>
</dbReference>
<feature type="region of interest" description="Disordered" evidence="2">
    <location>
        <begin position="165"/>
        <end position="213"/>
    </location>
</feature>
<dbReference type="SUPFAM" id="SSF46565">
    <property type="entry name" value="Chaperone J-domain"/>
    <property type="match status" value="1"/>
</dbReference>